<dbReference type="EMBL" id="KE561045">
    <property type="protein sequence ID" value="EPZ33733.1"/>
    <property type="molecule type" value="Genomic_DNA"/>
</dbReference>
<proteinExistence type="predicted"/>
<reference evidence="2 3" key="1">
    <citation type="journal article" date="2013" name="Curr. Biol.">
        <title>Shared signatures of parasitism and phylogenomics unite Cryptomycota and microsporidia.</title>
        <authorList>
            <person name="James T.Y."/>
            <person name="Pelin A."/>
            <person name="Bonen L."/>
            <person name="Ahrendt S."/>
            <person name="Sain D."/>
            <person name="Corradi N."/>
            <person name="Stajich J.E."/>
        </authorList>
    </citation>
    <scope>NUCLEOTIDE SEQUENCE [LARGE SCALE GENOMIC DNA]</scope>
    <source>
        <strain evidence="2 3">CSF55</strain>
    </source>
</reference>
<dbReference type="SUPFAM" id="SSF53335">
    <property type="entry name" value="S-adenosyl-L-methionine-dependent methyltransferases"/>
    <property type="match status" value="1"/>
</dbReference>
<accession>A0A075ATZ1</accession>
<dbReference type="PANTHER" id="PTHR37211">
    <property type="entry name" value="EXPRESSED PROTEIN"/>
    <property type="match status" value="1"/>
</dbReference>
<protein>
    <submittedName>
        <fullName evidence="2">Uncharacterized protein</fullName>
    </submittedName>
</protein>
<dbReference type="InterPro" id="IPR029063">
    <property type="entry name" value="SAM-dependent_MTases_sf"/>
</dbReference>
<dbReference type="Gene3D" id="2.20.25.110">
    <property type="entry name" value="S-adenosyl-L-methionine-dependent methyltransferases"/>
    <property type="match status" value="1"/>
</dbReference>
<evidence type="ECO:0000256" key="1">
    <source>
        <dbReference type="SAM" id="MobiDB-lite"/>
    </source>
</evidence>
<dbReference type="OrthoDB" id="3342809at2759"/>
<dbReference type="Gene3D" id="3.40.50.150">
    <property type="entry name" value="Vaccinia Virus protein VP39"/>
    <property type="match status" value="1"/>
</dbReference>
<evidence type="ECO:0000313" key="3">
    <source>
        <dbReference type="Proteomes" id="UP000030755"/>
    </source>
</evidence>
<dbReference type="AlphaFoldDB" id="A0A075ATZ1"/>
<dbReference type="HOGENOM" id="CLU_685415_0_0_1"/>
<dbReference type="Proteomes" id="UP000030755">
    <property type="component" value="Unassembled WGS sequence"/>
</dbReference>
<keyword evidence="3" id="KW-1185">Reference proteome</keyword>
<gene>
    <name evidence="2" type="ORF">O9G_002371</name>
</gene>
<organism evidence="2 3">
    <name type="scientific">Rozella allomycis (strain CSF55)</name>
    <dbReference type="NCBI Taxonomy" id="988480"/>
    <lineage>
        <taxon>Eukaryota</taxon>
        <taxon>Fungi</taxon>
        <taxon>Fungi incertae sedis</taxon>
        <taxon>Cryptomycota</taxon>
        <taxon>Cryptomycota incertae sedis</taxon>
        <taxon>Rozella</taxon>
    </lineage>
</organism>
<name>A0A075ATZ1_ROZAC</name>
<sequence>MDENKRDEENHKEEKPDIINDHQTETNTRKESDINIDILHTILLNIKRIQLEQEYIQKELVEIKKRQERRKIIHEKIQATEESKSNSQKLYNSDQNLAVNPVVKSEKSGTIPRQRSSEPILNLQEKISESKVYQDALDLLLADSLSAKANKHDCYEKSVQSVKQEVQTLFNLYKTYFPNRVPYILREDFCGTALLCREWHDFNVQNTALGVDIDDSVLKYCAERYPEKIESGRLTLYNQNVLDRNESIPKADILSALNYSLCYWRTKGQLTEYLKVCHDNLKIHGVAVFDLFGGYNVYKGGDLTCREFDEFLYVFEKRKYNFMIDRIECHMHFRFPDVWGIPDIYESLKEAGFKRISTWVSTSKMNEDGELISATPYEQITSDEESLKLNSTNWNVYVVASK</sequence>
<evidence type="ECO:0000313" key="2">
    <source>
        <dbReference type="EMBL" id="EPZ33733.1"/>
    </source>
</evidence>
<dbReference type="PANTHER" id="PTHR37211:SF1">
    <property type="entry name" value="EXPRESSED PROTEIN"/>
    <property type="match status" value="1"/>
</dbReference>
<feature type="region of interest" description="Disordered" evidence="1">
    <location>
        <begin position="1"/>
        <end position="26"/>
    </location>
</feature>